<keyword evidence="3" id="KW-0813">Transport</keyword>
<reference evidence="9 10" key="1">
    <citation type="submission" date="2017-10" db="EMBL/GenBank/DDBJ databases">
        <title>Sequencing the genomes of 1000 actinobacteria strains.</title>
        <authorList>
            <person name="Klenk H.-P."/>
        </authorList>
    </citation>
    <scope>NUCLEOTIDE SEQUENCE [LARGE SCALE GENOMIC DNA]</scope>
    <source>
        <strain evidence="9 10">DSM 15597</strain>
    </source>
</reference>
<dbReference type="InterPro" id="IPR005829">
    <property type="entry name" value="Sugar_transporter_CS"/>
</dbReference>
<dbReference type="InterPro" id="IPR020846">
    <property type="entry name" value="MFS_dom"/>
</dbReference>
<comment type="caution">
    <text evidence="9">The sequence shown here is derived from an EMBL/GenBank/DDBJ whole genome shotgun (WGS) entry which is preliminary data.</text>
</comment>
<feature type="transmembrane region" description="Helical" evidence="7">
    <location>
        <begin position="118"/>
        <end position="135"/>
    </location>
</feature>
<feature type="transmembrane region" description="Helical" evidence="7">
    <location>
        <begin position="294"/>
        <end position="317"/>
    </location>
</feature>
<evidence type="ECO:0000256" key="5">
    <source>
        <dbReference type="ARBA" id="ARBA00022989"/>
    </source>
</evidence>
<dbReference type="InterPro" id="IPR011701">
    <property type="entry name" value="MFS"/>
</dbReference>
<dbReference type="InterPro" id="IPR001958">
    <property type="entry name" value="Tet-R_TetA/multi-R_MdtG-like"/>
</dbReference>
<dbReference type="PRINTS" id="PR01035">
    <property type="entry name" value="TCRTETA"/>
</dbReference>
<organism evidence="9 10">
    <name type="scientific">Propionicimonas paludicola</name>
    <dbReference type="NCBI Taxonomy" id="185243"/>
    <lineage>
        <taxon>Bacteria</taxon>
        <taxon>Bacillati</taxon>
        <taxon>Actinomycetota</taxon>
        <taxon>Actinomycetes</taxon>
        <taxon>Propionibacteriales</taxon>
        <taxon>Nocardioidaceae</taxon>
        <taxon>Propionicimonas</taxon>
    </lineage>
</organism>
<dbReference type="SUPFAM" id="SSF103473">
    <property type="entry name" value="MFS general substrate transporter"/>
    <property type="match status" value="1"/>
</dbReference>
<feature type="transmembrane region" description="Helical" evidence="7">
    <location>
        <begin position="20"/>
        <end position="49"/>
    </location>
</feature>
<dbReference type="OrthoDB" id="9781469at2"/>
<dbReference type="PROSITE" id="PS00216">
    <property type="entry name" value="SUGAR_TRANSPORT_1"/>
    <property type="match status" value="1"/>
</dbReference>
<dbReference type="PANTHER" id="PTHR23504:SF15">
    <property type="entry name" value="MAJOR FACILITATOR SUPERFAMILY (MFS) PROFILE DOMAIN-CONTAINING PROTEIN"/>
    <property type="match status" value="1"/>
</dbReference>
<dbReference type="AlphaFoldDB" id="A0A2A9CMN8"/>
<evidence type="ECO:0000256" key="4">
    <source>
        <dbReference type="ARBA" id="ARBA00022692"/>
    </source>
</evidence>
<feature type="transmembrane region" description="Helical" evidence="7">
    <location>
        <begin position="175"/>
        <end position="195"/>
    </location>
</feature>
<dbReference type="PROSITE" id="PS50850">
    <property type="entry name" value="MFS"/>
    <property type="match status" value="1"/>
</dbReference>
<evidence type="ECO:0000256" key="2">
    <source>
        <dbReference type="ARBA" id="ARBA00007520"/>
    </source>
</evidence>
<comment type="subcellular location">
    <subcellularLocation>
        <location evidence="1">Cell membrane</location>
        <topology evidence="1">Multi-pass membrane protein</topology>
    </subcellularLocation>
</comment>
<feature type="transmembrane region" description="Helical" evidence="7">
    <location>
        <begin position="230"/>
        <end position="254"/>
    </location>
</feature>
<dbReference type="PANTHER" id="PTHR23504">
    <property type="entry name" value="MAJOR FACILITATOR SUPERFAMILY DOMAIN-CONTAINING PROTEIN 10"/>
    <property type="match status" value="1"/>
</dbReference>
<dbReference type="GO" id="GO:0005886">
    <property type="term" value="C:plasma membrane"/>
    <property type="evidence" value="ECO:0007669"/>
    <property type="project" value="UniProtKB-SubCell"/>
</dbReference>
<evidence type="ECO:0000256" key="3">
    <source>
        <dbReference type="ARBA" id="ARBA00022448"/>
    </source>
</evidence>
<dbReference type="GO" id="GO:0022857">
    <property type="term" value="F:transmembrane transporter activity"/>
    <property type="evidence" value="ECO:0007669"/>
    <property type="project" value="InterPro"/>
</dbReference>
<dbReference type="InterPro" id="IPR036259">
    <property type="entry name" value="MFS_trans_sf"/>
</dbReference>
<dbReference type="EMBL" id="PDJC01000001">
    <property type="protein sequence ID" value="PFG15674.1"/>
    <property type="molecule type" value="Genomic_DNA"/>
</dbReference>
<keyword evidence="6 7" id="KW-0472">Membrane</keyword>
<feature type="transmembrane region" description="Helical" evidence="7">
    <location>
        <begin position="266"/>
        <end position="287"/>
    </location>
</feature>
<feature type="transmembrane region" description="Helical" evidence="7">
    <location>
        <begin position="55"/>
        <end position="77"/>
    </location>
</feature>
<dbReference type="Proteomes" id="UP000226079">
    <property type="component" value="Unassembled WGS sequence"/>
</dbReference>
<feature type="transmembrane region" description="Helical" evidence="7">
    <location>
        <begin position="147"/>
        <end position="169"/>
    </location>
</feature>
<evidence type="ECO:0000256" key="1">
    <source>
        <dbReference type="ARBA" id="ARBA00004651"/>
    </source>
</evidence>
<feature type="transmembrane region" description="Helical" evidence="7">
    <location>
        <begin position="387"/>
        <end position="404"/>
    </location>
</feature>
<feature type="transmembrane region" description="Helical" evidence="7">
    <location>
        <begin position="323"/>
        <end position="344"/>
    </location>
</feature>
<evidence type="ECO:0000313" key="10">
    <source>
        <dbReference type="Proteomes" id="UP000226079"/>
    </source>
</evidence>
<feature type="domain" description="Major facilitator superfamily (MFS) profile" evidence="8">
    <location>
        <begin position="19"/>
        <end position="410"/>
    </location>
</feature>
<sequence>MTSQDTTPPGIDLRAAKRAWPLLIAISFLATIGMTIVLPVLPFVVLQYLPDDTNLALWVGVLESVYALCAFVAAPVLGVLSDRFGRKPILVISVFGSAAGYLMFGIGGAIWVLLISRIIDGLTAGDMPVLFAYVADITEPEERAKRYGLLGALSGVGFILGPAIGGILAQISVNAPVFATAAVAALIGVLSATVLPETLKAENRIGEVKAADLHPFTVITEAFRRPELRALLIGFTLISIPFAFFANNFSVLALDTLGWGPTQVGLLTSGVGVTDIIIQGALLGLLIKWLGERGLVIGGMIGQLIGCLGLAVAAAFFPSAWVFGIGAMIFAAGQGGMTAALDGLMSSSVGADEQGWLAGGVSSVGSAVQMTAPLLAGWLYASFSHSAPYWLGAVVIAAAAVILWRSTRVAASQPEPDSLPAMP</sequence>
<evidence type="ECO:0000256" key="6">
    <source>
        <dbReference type="ARBA" id="ARBA00023136"/>
    </source>
</evidence>
<protein>
    <submittedName>
        <fullName evidence="9">DHA1 family tetracycline resistance protein-like MFS transporter</fullName>
    </submittedName>
</protein>
<proteinExistence type="inferred from homology"/>
<name>A0A2A9CMN8_9ACTN</name>
<dbReference type="RefSeq" id="WP_098459285.1">
    <property type="nucleotide sequence ID" value="NZ_PDJC01000001.1"/>
</dbReference>
<comment type="similarity">
    <text evidence="2">Belongs to the major facilitator superfamily. TCR/Tet family.</text>
</comment>
<feature type="transmembrane region" description="Helical" evidence="7">
    <location>
        <begin position="89"/>
        <end position="112"/>
    </location>
</feature>
<keyword evidence="4 7" id="KW-0812">Transmembrane</keyword>
<keyword evidence="5 7" id="KW-1133">Transmembrane helix</keyword>
<evidence type="ECO:0000256" key="7">
    <source>
        <dbReference type="SAM" id="Phobius"/>
    </source>
</evidence>
<dbReference type="Gene3D" id="1.20.1250.20">
    <property type="entry name" value="MFS general substrate transporter like domains"/>
    <property type="match status" value="1"/>
</dbReference>
<feature type="transmembrane region" description="Helical" evidence="7">
    <location>
        <begin position="356"/>
        <end position="381"/>
    </location>
</feature>
<accession>A0A2A9CMN8</accession>
<dbReference type="Pfam" id="PF07690">
    <property type="entry name" value="MFS_1"/>
    <property type="match status" value="1"/>
</dbReference>
<gene>
    <name evidence="9" type="ORF">ATK74_0194</name>
</gene>
<evidence type="ECO:0000313" key="9">
    <source>
        <dbReference type="EMBL" id="PFG15674.1"/>
    </source>
</evidence>
<evidence type="ECO:0000259" key="8">
    <source>
        <dbReference type="PROSITE" id="PS50850"/>
    </source>
</evidence>
<keyword evidence="10" id="KW-1185">Reference proteome</keyword>